<sequence>MHTNMALDLETTGATSVAIAHVIQLAVAPVFLLTGVASLLGVLSNRLARIVDRARRLEAQLGTDDPVHAEQLHRMLRQQAGRARLINWAIGLCIATAILVASVVVTLFVSSLVGINLSAIVATLFISKRPETTYSGS</sequence>
<name>I8TBX5_9GAMM</name>
<reference evidence="2 3" key="1">
    <citation type="journal article" date="2012" name="J. Bacteriol.">
        <title>Genome Sequence of n-Alkane-Degrading Hydrocarboniphaga effusa Strain AP103T (ATCC BAA-332T).</title>
        <authorList>
            <person name="Chang H.K."/>
            <person name="Zylstra G.J."/>
            <person name="Chae J.C."/>
        </authorList>
    </citation>
    <scope>NUCLEOTIDE SEQUENCE [LARGE SCALE GENOMIC DNA]</scope>
    <source>
        <strain evidence="2 3">AP103</strain>
    </source>
</reference>
<dbReference type="PATRIC" id="fig|1172194.4.peg.1485"/>
<dbReference type="STRING" id="1172194.WQQ_15420"/>
<dbReference type="InterPro" id="IPR021279">
    <property type="entry name" value="DUF2721"/>
</dbReference>
<evidence type="ECO:0000256" key="1">
    <source>
        <dbReference type="SAM" id="Phobius"/>
    </source>
</evidence>
<dbReference type="AlphaFoldDB" id="I8TBX5"/>
<keyword evidence="1" id="KW-0472">Membrane</keyword>
<accession>I8TBX5</accession>
<dbReference type="EMBL" id="AKGD01000001">
    <property type="protein sequence ID" value="EIT71405.1"/>
    <property type="molecule type" value="Genomic_DNA"/>
</dbReference>
<evidence type="ECO:0008006" key="4">
    <source>
        <dbReference type="Google" id="ProtNLM"/>
    </source>
</evidence>
<evidence type="ECO:0000313" key="2">
    <source>
        <dbReference type="EMBL" id="EIT71405.1"/>
    </source>
</evidence>
<organism evidence="2 3">
    <name type="scientific">Hydrocarboniphaga effusa AP103</name>
    <dbReference type="NCBI Taxonomy" id="1172194"/>
    <lineage>
        <taxon>Bacteria</taxon>
        <taxon>Pseudomonadati</taxon>
        <taxon>Pseudomonadota</taxon>
        <taxon>Gammaproteobacteria</taxon>
        <taxon>Nevskiales</taxon>
        <taxon>Nevskiaceae</taxon>
        <taxon>Hydrocarboniphaga</taxon>
    </lineage>
</organism>
<keyword evidence="1" id="KW-0812">Transmembrane</keyword>
<feature type="transmembrane region" description="Helical" evidence="1">
    <location>
        <begin position="85"/>
        <end position="101"/>
    </location>
</feature>
<gene>
    <name evidence="2" type="ORF">WQQ_15420</name>
</gene>
<protein>
    <recommendedName>
        <fullName evidence="4">DUF2721 domain-containing protein</fullName>
    </recommendedName>
</protein>
<comment type="caution">
    <text evidence="2">The sequence shown here is derived from an EMBL/GenBank/DDBJ whole genome shotgun (WGS) entry which is preliminary data.</text>
</comment>
<evidence type="ECO:0000313" key="3">
    <source>
        <dbReference type="Proteomes" id="UP000003704"/>
    </source>
</evidence>
<proteinExistence type="predicted"/>
<feature type="transmembrane region" description="Helical" evidence="1">
    <location>
        <begin position="20"/>
        <end position="43"/>
    </location>
</feature>
<dbReference type="RefSeq" id="WP_007184494.1">
    <property type="nucleotide sequence ID" value="NZ_AKGD01000001.1"/>
</dbReference>
<dbReference type="OrthoDB" id="5465259at2"/>
<dbReference type="Proteomes" id="UP000003704">
    <property type="component" value="Unassembled WGS sequence"/>
</dbReference>
<keyword evidence="3" id="KW-1185">Reference proteome</keyword>
<keyword evidence="1" id="KW-1133">Transmembrane helix</keyword>
<dbReference type="Pfam" id="PF11026">
    <property type="entry name" value="DUF2721"/>
    <property type="match status" value="1"/>
</dbReference>